<dbReference type="AlphaFoldDB" id="A0A0U5K2P2"/>
<feature type="region of interest" description="Disordered" evidence="1">
    <location>
        <begin position="262"/>
        <end position="304"/>
    </location>
</feature>
<evidence type="ECO:0000256" key="2">
    <source>
        <dbReference type="SAM" id="Phobius"/>
    </source>
</evidence>
<evidence type="ECO:0000256" key="1">
    <source>
        <dbReference type="SAM" id="MobiDB-lite"/>
    </source>
</evidence>
<dbReference type="STRING" id="389348.PNK_0753"/>
<gene>
    <name evidence="3" type="ORF">PNK_0753</name>
</gene>
<feature type="transmembrane region" description="Helical" evidence="2">
    <location>
        <begin position="83"/>
        <end position="108"/>
    </location>
</feature>
<evidence type="ECO:0000313" key="4">
    <source>
        <dbReference type="Proteomes" id="UP000069902"/>
    </source>
</evidence>
<dbReference type="InParanoid" id="A0A0U5K2P2"/>
<proteinExistence type="predicted"/>
<dbReference type="Proteomes" id="UP000069902">
    <property type="component" value="Chromosome cPNK"/>
</dbReference>
<protein>
    <submittedName>
        <fullName evidence="3">Conserved hypothetical membrane protein</fullName>
    </submittedName>
</protein>
<keyword evidence="2" id="KW-1133">Transmembrane helix</keyword>
<keyword evidence="2" id="KW-0472">Membrane</keyword>
<dbReference type="RefSeq" id="WP_032125274.1">
    <property type="nucleotide sequence ID" value="NZ_LN879502.1"/>
</dbReference>
<dbReference type="KEGG" id="pnl:PNK_0753"/>
<name>A0A0U5K2P2_9BACT</name>
<sequence length="410" mass="46139">MSSIAENWSHSFHIVEEQITAFNSKVQSSTQLEEIDAAYQSEELEKIYQIVKTETARLKHFAEQVDQRLENLERGCCGNSRRAVILTSILVGISSVGGIAGGAVAVWLDNPIGKGIGFGILILTSAFEWGATVYSTKVSLDLNSSVELALINKDGLEQARVFKKFIKTLKSIKKIEKEKLEQLRKAEAEKALDLNISVCLRHYENLGRYRKDEVYFRLLSLLIQHLPEEDPLKVELGQFTPINPSRAKDISSLAQEPLPITYLPSNKKESPSETSQSSDSNPSLKIVIPTDEDDQQTEKISKKEKWTGEQGSRLLLDNESQMIQPLQSKAKYAKKLADYKRTVAQRFGIERTISFIDVPHGMRLTTDGCYPIPTIDDRELDELPPRRNLNDDVIIDIKDGHETIDINSLV</sequence>
<reference evidence="4" key="1">
    <citation type="submission" date="2015-09" db="EMBL/GenBank/DDBJ databases">
        <authorList>
            <person name="Bertelli C."/>
        </authorList>
    </citation>
    <scope>NUCLEOTIDE SEQUENCE [LARGE SCALE GENOMIC DNA]</scope>
    <source>
        <strain evidence="4">KNic</strain>
    </source>
</reference>
<accession>A0A0U5K2P2</accession>
<feature type="compositionally biased region" description="Low complexity" evidence="1">
    <location>
        <begin position="272"/>
        <end position="283"/>
    </location>
</feature>
<evidence type="ECO:0000313" key="3">
    <source>
        <dbReference type="EMBL" id="CUI16379.1"/>
    </source>
</evidence>
<keyword evidence="4" id="KW-1185">Reference proteome</keyword>
<dbReference type="PATRIC" id="fig|389348.3.peg.822"/>
<dbReference type="EMBL" id="LN879502">
    <property type="protein sequence ID" value="CUI16379.1"/>
    <property type="molecule type" value="Genomic_DNA"/>
</dbReference>
<keyword evidence="2" id="KW-0812">Transmembrane</keyword>
<organism evidence="3 4">
    <name type="scientific">Candidatus Protochlamydia naegleriophila</name>
    <dbReference type="NCBI Taxonomy" id="389348"/>
    <lineage>
        <taxon>Bacteria</taxon>
        <taxon>Pseudomonadati</taxon>
        <taxon>Chlamydiota</taxon>
        <taxon>Chlamydiia</taxon>
        <taxon>Parachlamydiales</taxon>
        <taxon>Parachlamydiaceae</taxon>
        <taxon>Candidatus Protochlamydia</taxon>
    </lineage>
</organism>